<dbReference type="EMBL" id="CAVMJV010000002">
    <property type="protein sequence ID" value="CAK5015500.1"/>
    <property type="molecule type" value="Genomic_DNA"/>
</dbReference>
<dbReference type="Proteomes" id="UP001497535">
    <property type="component" value="Unassembled WGS sequence"/>
</dbReference>
<keyword evidence="2" id="KW-1185">Reference proteome</keyword>
<accession>A0ACB0XSL0</accession>
<protein>
    <submittedName>
        <fullName evidence="1">Uncharacterized protein</fullName>
    </submittedName>
</protein>
<name>A0ACB0XSL0_MELEN</name>
<gene>
    <name evidence="1" type="ORF">MENTE1834_LOCUS3032</name>
</gene>
<reference evidence="1" key="1">
    <citation type="submission" date="2023-11" db="EMBL/GenBank/DDBJ databases">
        <authorList>
            <person name="Poullet M."/>
        </authorList>
    </citation>
    <scope>NUCLEOTIDE SEQUENCE</scope>
    <source>
        <strain evidence="1">E1834</strain>
    </source>
</reference>
<proteinExistence type="predicted"/>
<comment type="caution">
    <text evidence="1">The sequence shown here is derived from an EMBL/GenBank/DDBJ whole genome shotgun (WGS) entry which is preliminary data.</text>
</comment>
<organism evidence="1 2">
    <name type="scientific">Meloidogyne enterolobii</name>
    <name type="common">Root-knot nematode worm</name>
    <name type="synonym">Meloidogyne mayaguensis</name>
    <dbReference type="NCBI Taxonomy" id="390850"/>
    <lineage>
        <taxon>Eukaryota</taxon>
        <taxon>Metazoa</taxon>
        <taxon>Ecdysozoa</taxon>
        <taxon>Nematoda</taxon>
        <taxon>Chromadorea</taxon>
        <taxon>Rhabditida</taxon>
        <taxon>Tylenchina</taxon>
        <taxon>Tylenchomorpha</taxon>
        <taxon>Tylenchoidea</taxon>
        <taxon>Meloidogynidae</taxon>
        <taxon>Meloidogyninae</taxon>
        <taxon>Meloidogyne</taxon>
    </lineage>
</organism>
<evidence type="ECO:0000313" key="1">
    <source>
        <dbReference type="EMBL" id="CAK5015500.1"/>
    </source>
</evidence>
<sequence length="129" mass="15372">MLQPFHMNIYQLNYHLMEILEQRQRIFLFGWSYQDMDNMLSRTLLGNFTYNAQGEPLQIFHVQHWDSRLTNIIELETLTNWGSYLTCLYRFRVHGDALKIIPDISEETDDEKAKRLFSNNPVNSNEGDL</sequence>
<evidence type="ECO:0000313" key="2">
    <source>
        <dbReference type="Proteomes" id="UP001497535"/>
    </source>
</evidence>